<dbReference type="EMBL" id="WRPP01000010">
    <property type="protein sequence ID" value="MVU82571.1"/>
    <property type="molecule type" value="Genomic_DNA"/>
</dbReference>
<dbReference type="RefSeq" id="WP_157392187.1">
    <property type="nucleotide sequence ID" value="NZ_WRPP01000010.1"/>
</dbReference>
<keyword evidence="3" id="KW-1185">Reference proteome</keyword>
<dbReference type="PANTHER" id="PTHR43283">
    <property type="entry name" value="BETA-LACTAMASE-RELATED"/>
    <property type="match status" value="1"/>
</dbReference>
<dbReference type="InterPro" id="IPR012338">
    <property type="entry name" value="Beta-lactam/transpept-like"/>
</dbReference>
<dbReference type="Proteomes" id="UP000466794">
    <property type="component" value="Unassembled WGS sequence"/>
</dbReference>
<feature type="domain" description="Beta-lactamase-related" evidence="1">
    <location>
        <begin position="5"/>
        <end position="359"/>
    </location>
</feature>
<dbReference type="AlphaFoldDB" id="A0A7K1V7V9"/>
<accession>A0A7K1V7V9</accession>
<sequence>MTTLREVLQAHVDGGGIPGAVGLLARGDRVEIAAVGLAHAGGTTAMAEDSLFRWASITKPVTAAAVLMLVEDGVLGLHDPIAPWLPELAHPMVVRRPGGPIDEVVPAHRPITVFDLLSSQAGYGWASDFSLPAVQALFPVQRDGREVQSYPGMDEWLAELAAVPMLAQPGTAWLYDTCSVLQGALIVRATGRSLPDVLAERVFEPLGMSDTGFHVLASERDRFTSYYRRAANGLVLADAPDGQWSTVPAFPLGSGGLVGTARDWLRFARMLLADGVTPDGRKLLSANSVRLMTTDHTTPATRVHSELFLEGQGWGCGGSVDIAQIEPWNVPGRYGWVGGTGTSAHLIPATGTVAILFTQVGMDSPVPDPTMRDFWRYAATLDASA</sequence>
<name>A0A7K1V7V9_9NOCA</name>
<proteinExistence type="predicted"/>
<dbReference type="PANTHER" id="PTHR43283:SF3">
    <property type="entry name" value="BETA-LACTAMASE FAMILY PROTEIN (AFU_ORTHOLOGUE AFUA_5G07500)"/>
    <property type="match status" value="1"/>
</dbReference>
<dbReference type="GO" id="GO:0016787">
    <property type="term" value="F:hydrolase activity"/>
    <property type="evidence" value="ECO:0007669"/>
    <property type="project" value="UniProtKB-KW"/>
</dbReference>
<keyword evidence="2" id="KW-0378">Hydrolase</keyword>
<gene>
    <name evidence="2" type="ORF">GPX89_35740</name>
</gene>
<evidence type="ECO:0000259" key="1">
    <source>
        <dbReference type="Pfam" id="PF00144"/>
    </source>
</evidence>
<dbReference type="SUPFAM" id="SSF56601">
    <property type="entry name" value="beta-lactamase/transpeptidase-like"/>
    <property type="match status" value="1"/>
</dbReference>
<dbReference type="InterPro" id="IPR001466">
    <property type="entry name" value="Beta-lactam-related"/>
</dbReference>
<dbReference type="Pfam" id="PF00144">
    <property type="entry name" value="Beta-lactamase"/>
    <property type="match status" value="1"/>
</dbReference>
<organism evidence="2 3">
    <name type="scientific">Nocardia terrae</name>
    <dbReference type="NCBI Taxonomy" id="2675851"/>
    <lineage>
        <taxon>Bacteria</taxon>
        <taxon>Bacillati</taxon>
        <taxon>Actinomycetota</taxon>
        <taxon>Actinomycetes</taxon>
        <taxon>Mycobacteriales</taxon>
        <taxon>Nocardiaceae</taxon>
        <taxon>Nocardia</taxon>
    </lineage>
</organism>
<comment type="caution">
    <text evidence="2">The sequence shown here is derived from an EMBL/GenBank/DDBJ whole genome shotgun (WGS) entry which is preliminary data.</text>
</comment>
<evidence type="ECO:0000313" key="3">
    <source>
        <dbReference type="Proteomes" id="UP000466794"/>
    </source>
</evidence>
<protein>
    <submittedName>
        <fullName evidence="2">Serine hydrolase</fullName>
    </submittedName>
</protein>
<dbReference type="Gene3D" id="3.40.710.10">
    <property type="entry name" value="DD-peptidase/beta-lactamase superfamily"/>
    <property type="match status" value="1"/>
</dbReference>
<reference evidence="2 3" key="1">
    <citation type="submission" date="2019-12" db="EMBL/GenBank/DDBJ databases">
        <title>Nocardia sp. nov. ET3-3 isolated from soil.</title>
        <authorList>
            <person name="Kanchanasin P."/>
            <person name="Tanasupawat S."/>
            <person name="Yuki M."/>
            <person name="Kudo T."/>
        </authorList>
    </citation>
    <scope>NUCLEOTIDE SEQUENCE [LARGE SCALE GENOMIC DNA]</scope>
    <source>
        <strain evidence="2 3">ET3-3</strain>
    </source>
</reference>
<evidence type="ECO:0000313" key="2">
    <source>
        <dbReference type="EMBL" id="MVU82571.1"/>
    </source>
</evidence>
<dbReference type="InterPro" id="IPR050789">
    <property type="entry name" value="Diverse_Enzym_Activities"/>
</dbReference>